<protein>
    <recommendedName>
        <fullName evidence="3">DUF397 domain-containing protein</fullName>
    </recommendedName>
</protein>
<gene>
    <name evidence="1" type="ORF">KHQ06_32930</name>
</gene>
<sequence>MTATPLPCRTPGEFADTAVASTRLSRERRVSVRRRTMATDVWSELFAGVAAARDRRAS</sequence>
<dbReference type="Proteomes" id="UP000683310">
    <property type="component" value="Chromosome"/>
</dbReference>
<evidence type="ECO:0000313" key="2">
    <source>
        <dbReference type="Proteomes" id="UP000683310"/>
    </source>
</evidence>
<organism evidence="1 2">
    <name type="scientific">Nocardia tengchongensis</name>
    <dbReference type="NCBI Taxonomy" id="2055889"/>
    <lineage>
        <taxon>Bacteria</taxon>
        <taxon>Bacillati</taxon>
        <taxon>Actinomycetota</taxon>
        <taxon>Actinomycetes</taxon>
        <taxon>Mycobacteriales</taxon>
        <taxon>Nocardiaceae</taxon>
        <taxon>Nocardia</taxon>
    </lineage>
</organism>
<keyword evidence="2" id="KW-1185">Reference proteome</keyword>
<dbReference type="RefSeq" id="WP_213556946.1">
    <property type="nucleotide sequence ID" value="NZ_JBHZDI010000061.1"/>
</dbReference>
<dbReference type="EMBL" id="CP074371">
    <property type="protein sequence ID" value="QVI20838.1"/>
    <property type="molecule type" value="Genomic_DNA"/>
</dbReference>
<evidence type="ECO:0000313" key="1">
    <source>
        <dbReference type="EMBL" id="QVI20838.1"/>
    </source>
</evidence>
<evidence type="ECO:0008006" key="3">
    <source>
        <dbReference type="Google" id="ProtNLM"/>
    </source>
</evidence>
<proteinExistence type="predicted"/>
<name>A0ABX8CLL1_9NOCA</name>
<reference evidence="1 2" key="1">
    <citation type="submission" date="2021-04" db="EMBL/GenBank/DDBJ databases">
        <title>Nocardia tengchongensis.</title>
        <authorList>
            <person name="Zhuang k."/>
            <person name="Ran Y."/>
            <person name="Li W."/>
        </authorList>
    </citation>
    <scope>NUCLEOTIDE SEQUENCE [LARGE SCALE GENOMIC DNA]</scope>
    <source>
        <strain evidence="1 2">CFH S0057</strain>
    </source>
</reference>
<accession>A0ABX8CLL1</accession>